<reference evidence="4 5" key="1">
    <citation type="journal article" date="2013" name="Int. J. Syst. Evol. Microbiol.">
        <title>Marinoscillum luteum sp. nov., isolated from marine sediment.</title>
        <authorList>
            <person name="Cha I.T."/>
            <person name="Park S.J."/>
            <person name="Kim S.J."/>
            <person name="Kim J.G."/>
            <person name="Jung M.Y."/>
            <person name="Shin K.S."/>
            <person name="Kwon K.K."/>
            <person name="Yang S.H."/>
            <person name="Seo Y.S."/>
            <person name="Rhee S.K."/>
        </authorList>
    </citation>
    <scope>NUCLEOTIDE SEQUENCE [LARGE SCALE GENOMIC DNA]</scope>
    <source>
        <strain evidence="4 5">KCTC 23939</strain>
    </source>
</reference>
<dbReference type="RefSeq" id="WP_159583047.1">
    <property type="nucleotide sequence ID" value="NZ_JBIPKE010000019.1"/>
</dbReference>
<dbReference type="InterPro" id="IPR044729">
    <property type="entry name" value="CBS_bac"/>
</dbReference>
<evidence type="ECO:0000313" key="4">
    <source>
        <dbReference type="EMBL" id="MFH6985024.1"/>
    </source>
</evidence>
<dbReference type="CDD" id="cd04629">
    <property type="entry name" value="CBS_pair_bac"/>
    <property type="match status" value="1"/>
</dbReference>
<dbReference type="InterPro" id="IPR000644">
    <property type="entry name" value="CBS_dom"/>
</dbReference>
<evidence type="ECO:0000256" key="2">
    <source>
        <dbReference type="PROSITE-ProRule" id="PRU00703"/>
    </source>
</evidence>
<dbReference type="PANTHER" id="PTHR43080:SF26">
    <property type="entry name" value="REGULATORY PROTEIN"/>
    <property type="match status" value="1"/>
</dbReference>
<dbReference type="PROSITE" id="PS51371">
    <property type="entry name" value="CBS"/>
    <property type="match status" value="2"/>
</dbReference>
<dbReference type="SMART" id="SM00116">
    <property type="entry name" value="CBS"/>
    <property type="match status" value="2"/>
</dbReference>
<keyword evidence="1 2" id="KW-0129">CBS domain</keyword>
<feature type="domain" description="CBS" evidence="3">
    <location>
        <begin position="26"/>
        <end position="84"/>
    </location>
</feature>
<organism evidence="4 5">
    <name type="scientific">Marinoscillum luteum</name>
    <dbReference type="NCBI Taxonomy" id="861051"/>
    <lineage>
        <taxon>Bacteria</taxon>
        <taxon>Pseudomonadati</taxon>
        <taxon>Bacteroidota</taxon>
        <taxon>Cytophagia</taxon>
        <taxon>Cytophagales</taxon>
        <taxon>Reichenbachiellaceae</taxon>
        <taxon>Marinoscillum</taxon>
    </lineage>
</organism>
<evidence type="ECO:0000256" key="1">
    <source>
        <dbReference type="ARBA" id="ARBA00023122"/>
    </source>
</evidence>
<proteinExistence type="predicted"/>
<keyword evidence="5" id="KW-1185">Reference proteome</keyword>
<dbReference type="SUPFAM" id="SSF54631">
    <property type="entry name" value="CBS-domain pair"/>
    <property type="match status" value="1"/>
</dbReference>
<dbReference type="PANTHER" id="PTHR43080">
    <property type="entry name" value="CBS DOMAIN-CONTAINING PROTEIN CBSX3, MITOCHONDRIAL"/>
    <property type="match status" value="1"/>
</dbReference>
<name>A0ABW7NEV4_9BACT</name>
<dbReference type="Gene3D" id="3.10.580.10">
    <property type="entry name" value="CBS-domain"/>
    <property type="match status" value="2"/>
</dbReference>
<evidence type="ECO:0000313" key="5">
    <source>
        <dbReference type="Proteomes" id="UP001610063"/>
    </source>
</evidence>
<feature type="domain" description="CBS" evidence="3">
    <location>
        <begin position="95"/>
        <end position="150"/>
    </location>
</feature>
<dbReference type="Pfam" id="PF00571">
    <property type="entry name" value="CBS"/>
    <property type="match status" value="2"/>
</dbReference>
<dbReference type="Proteomes" id="UP001610063">
    <property type="component" value="Unassembled WGS sequence"/>
</dbReference>
<dbReference type="EMBL" id="JBIPKE010000019">
    <property type="protein sequence ID" value="MFH6985024.1"/>
    <property type="molecule type" value="Genomic_DNA"/>
</dbReference>
<evidence type="ECO:0000259" key="3">
    <source>
        <dbReference type="PROSITE" id="PS51371"/>
    </source>
</evidence>
<dbReference type="InterPro" id="IPR046342">
    <property type="entry name" value="CBS_dom_sf"/>
</dbReference>
<protein>
    <submittedName>
        <fullName evidence="4">CBS domain-containing protein</fullName>
    </submittedName>
</protein>
<accession>A0ABW7NEV4</accession>
<gene>
    <name evidence="4" type="ORF">ACHKAR_16330</name>
</gene>
<dbReference type="InterPro" id="IPR051257">
    <property type="entry name" value="Diverse_CBS-Domain"/>
</dbReference>
<sequence>MVKSYRGVQQAKPLPKAQKVSVADYMSTKLITFRPDQHMDEVIETLLKNKISGGPVVNEHGELVGIISEGDCMKEVVRGKYNNMPNLNGKVSEHMTTGVISISPETNIFDAAKMFLDKRIRRFPVVNMGKLMGQISQKDIMRAVHSMQSSTW</sequence>
<comment type="caution">
    <text evidence="4">The sequence shown here is derived from an EMBL/GenBank/DDBJ whole genome shotgun (WGS) entry which is preliminary data.</text>
</comment>